<evidence type="ECO:0000256" key="4">
    <source>
        <dbReference type="ARBA" id="ARBA00023136"/>
    </source>
</evidence>
<evidence type="ECO:0000313" key="6">
    <source>
        <dbReference type="EMBL" id="SFR55327.1"/>
    </source>
</evidence>
<comment type="subcellular location">
    <subcellularLocation>
        <location evidence="1">Membrane</location>
    </subcellularLocation>
</comment>
<dbReference type="AlphaFoldDB" id="A0A1I6HLW1"/>
<keyword evidence="4 5" id="KW-0472">Membrane</keyword>
<gene>
    <name evidence="6" type="ORF">SAMN04488002_3141</name>
</gene>
<dbReference type="Pfam" id="PF01124">
    <property type="entry name" value="MAPEG"/>
    <property type="match status" value="1"/>
</dbReference>
<keyword evidence="7" id="KW-1185">Reference proteome</keyword>
<feature type="transmembrane region" description="Helical" evidence="5">
    <location>
        <begin position="140"/>
        <end position="161"/>
    </location>
</feature>
<evidence type="ECO:0000256" key="5">
    <source>
        <dbReference type="SAM" id="Phobius"/>
    </source>
</evidence>
<evidence type="ECO:0000256" key="1">
    <source>
        <dbReference type="ARBA" id="ARBA00004370"/>
    </source>
</evidence>
<dbReference type="SUPFAM" id="SSF161084">
    <property type="entry name" value="MAPEG domain-like"/>
    <property type="match status" value="1"/>
</dbReference>
<dbReference type="Proteomes" id="UP000199658">
    <property type="component" value="Unassembled WGS sequence"/>
</dbReference>
<proteinExistence type="predicted"/>
<feature type="transmembrane region" description="Helical" evidence="5">
    <location>
        <begin position="94"/>
        <end position="120"/>
    </location>
</feature>
<protein>
    <recommendedName>
        <fullName evidence="8">MAPEG family protein</fullName>
    </recommendedName>
</protein>
<dbReference type="GO" id="GO:0016020">
    <property type="term" value="C:membrane"/>
    <property type="evidence" value="ECO:0007669"/>
    <property type="project" value="UniProtKB-SubCell"/>
</dbReference>
<dbReference type="Gene3D" id="1.20.120.550">
    <property type="entry name" value="Membrane associated eicosanoid/glutathione metabolism-like domain"/>
    <property type="match status" value="1"/>
</dbReference>
<keyword evidence="3 5" id="KW-1133">Transmembrane helix</keyword>
<feature type="transmembrane region" description="Helical" evidence="5">
    <location>
        <begin position="39"/>
        <end position="59"/>
    </location>
</feature>
<organism evidence="6 7">
    <name type="scientific">Litoreibacter janthinus</name>
    <dbReference type="NCBI Taxonomy" id="670154"/>
    <lineage>
        <taxon>Bacteria</taxon>
        <taxon>Pseudomonadati</taxon>
        <taxon>Pseudomonadota</taxon>
        <taxon>Alphaproteobacteria</taxon>
        <taxon>Rhodobacterales</taxon>
        <taxon>Roseobacteraceae</taxon>
        <taxon>Litoreibacter</taxon>
    </lineage>
</organism>
<evidence type="ECO:0000256" key="2">
    <source>
        <dbReference type="ARBA" id="ARBA00022692"/>
    </source>
</evidence>
<evidence type="ECO:0008006" key="8">
    <source>
        <dbReference type="Google" id="ProtNLM"/>
    </source>
</evidence>
<reference evidence="7" key="1">
    <citation type="submission" date="2016-10" db="EMBL/GenBank/DDBJ databases">
        <authorList>
            <person name="Varghese N."/>
            <person name="Submissions S."/>
        </authorList>
    </citation>
    <scope>NUCLEOTIDE SEQUENCE [LARGE SCALE GENOMIC DNA]</scope>
    <source>
        <strain evidence="7">DSM 26921</strain>
    </source>
</reference>
<dbReference type="RefSeq" id="WP_090218663.1">
    <property type="nucleotide sequence ID" value="NZ_FOYO01000001.1"/>
</dbReference>
<dbReference type="EMBL" id="FOYO01000001">
    <property type="protein sequence ID" value="SFR55327.1"/>
    <property type="molecule type" value="Genomic_DNA"/>
</dbReference>
<evidence type="ECO:0000313" key="7">
    <source>
        <dbReference type="Proteomes" id="UP000199658"/>
    </source>
</evidence>
<keyword evidence="2 5" id="KW-0812">Transmembrane</keyword>
<dbReference type="OrthoDB" id="582367at2"/>
<dbReference type="InterPro" id="IPR001129">
    <property type="entry name" value="Membr-assoc_MAPEG"/>
</dbReference>
<accession>A0A1I6HLW1</accession>
<dbReference type="STRING" id="670154.SAMN04488002_3141"/>
<sequence>MGKRALILLGMGAGAIWALAAIPLARMASWQVNMPLTEALPFALLPGGVMLLLMIGRLAQRRFFDDRIIDGDAYPVGSAAEIDQRVLRNSVEQLMLCLLLWPFIGTVLGAGPILLLGASFGATRLLFWLGYHLSPPLRGFGFAAGFYPTITFLVFALIIAIEDGRFAVVMP</sequence>
<name>A0A1I6HLW1_9RHOB</name>
<dbReference type="InterPro" id="IPR023352">
    <property type="entry name" value="MAPEG-like_dom_sf"/>
</dbReference>
<evidence type="ECO:0000256" key="3">
    <source>
        <dbReference type="ARBA" id="ARBA00022989"/>
    </source>
</evidence>